<feature type="domain" description="PAS" evidence="7">
    <location>
        <begin position="196"/>
        <end position="244"/>
    </location>
</feature>
<name>Q2LRG0_SYNAS</name>
<dbReference type="NCBIfam" id="TIGR00229">
    <property type="entry name" value="sensory_box"/>
    <property type="match status" value="2"/>
</dbReference>
<keyword evidence="10" id="KW-1185">Reference proteome</keyword>
<evidence type="ECO:0000259" key="6">
    <source>
        <dbReference type="PROSITE" id="PS50109"/>
    </source>
</evidence>
<protein>
    <submittedName>
        <fullName evidence="9">Signal transduction histidine kinase</fullName>
    </submittedName>
</protein>
<dbReference type="Gene3D" id="1.20.5.1930">
    <property type="match status" value="1"/>
</dbReference>
<feature type="coiled-coil region" evidence="4">
    <location>
        <begin position="24"/>
        <end position="51"/>
    </location>
</feature>
<dbReference type="Pfam" id="PF00989">
    <property type="entry name" value="PAS"/>
    <property type="match status" value="1"/>
</dbReference>
<feature type="region of interest" description="Disordered" evidence="5">
    <location>
        <begin position="1"/>
        <end position="22"/>
    </location>
</feature>
<evidence type="ECO:0000313" key="9">
    <source>
        <dbReference type="EMBL" id="ABC76667.1"/>
    </source>
</evidence>
<dbReference type="GO" id="GO:0046983">
    <property type="term" value="F:protein dimerization activity"/>
    <property type="evidence" value="ECO:0007669"/>
    <property type="project" value="InterPro"/>
</dbReference>
<feature type="domain" description="PAC" evidence="8">
    <location>
        <begin position="123"/>
        <end position="173"/>
    </location>
</feature>
<dbReference type="InterPro" id="IPR013767">
    <property type="entry name" value="PAS_fold"/>
</dbReference>
<dbReference type="eggNOG" id="COG4585">
    <property type="taxonomic scope" value="Bacteria"/>
</dbReference>
<dbReference type="AlphaFoldDB" id="Q2LRG0"/>
<dbReference type="PANTHER" id="PTHR24421:SF59">
    <property type="entry name" value="OXYGEN SENSOR HISTIDINE KINASE NREB"/>
    <property type="match status" value="1"/>
</dbReference>
<dbReference type="InterPro" id="IPR013655">
    <property type="entry name" value="PAS_fold_3"/>
</dbReference>
<dbReference type="PROSITE" id="PS50113">
    <property type="entry name" value="PAC"/>
    <property type="match status" value="2"/>
</dbReference>
<feature type="domain" description="PAC" evidence="8">
    <location>
        <begin position="247"/>
        <end position="298"/>
    </location>
</feature>
<evidence type="ECO:0000259" key="8">
    <source>
        <dbReference type="PROSITE" id="PS50113"/>
    </source>
</evidence>
<dbReference type="InterPro" id="IPR035965">
    <property type="entry name" value="PAS-like_dom_sf"/>
</dbReference>
<keyword evidence="4" id="KW-0175">Coiled coil</keyword>
<dbReference type="HOGENOM" id="CLU_000445_114_0_7"/>
<evidence type="ECO:0000256" key="4">
    <source>
        <dbReference type="SAM" id="Coils"/>
    </source>
</evidence>
<keyword evidence="1" id="KW-0808">Transferase</keyword>
<feature type="domain" description="PAS" evidence="7">
    <location>
        <begin position="76"/>
        <end position="120"/>
    </location>
</feature>
<dbReference type="Pfam" id="PF02518">
    <property type="entry name" value="HATPase_c"/>
    <property type="match status" value="1"/>
</dbReference>
<evidence type="ECO:0000256" key="2">
    <source>
        <dbReference type="ARBA" id="ARBA00022777"/>
    </source>
</evidence>
<dbReference type="Pfam" id="PF08447">
    <property type="entry name" value="PAS_3"/>
    <property type="match status" value="1"/>
</dbReference>
<dbReference type="InterPro" id="IPR036890">
    <property type="entry name" value="HATPase_C_sf"/>
</dbReference>
<reference evidence="9 10" key="1">
    <citation type="journal article" date="2007" name="Proc. Natl. Acad. Sci. U.S.A.">
        <title>The genome of Syntrophus aciditrophicus: life at the thermodynamic limit of microbial growth.</title>
        <authorList>
            <person name="McInerney M.J."/>
            <person name="Rohlin L."/>
            <person name="Mouttaki H."/>
            <person name="Kim U."/>
            <person name="Krupp R.S."/>
            <person name="Rios-Hernandez L."/>
            <person name="Sieber J."/>
            <person name="Struchtemeyer C.G."/>
            <person name="Bhattacharyya A."/>
            <person name="Campbell J.W."/>
            <person name="Gunsalus R.P."/>
        </authorList>
    </citation>
    <scope>NUCLEOTIDE SEQUENCE [LARGE SCALE GENOMIC DNA]</scope>
    <source>
        <strain evidence="9 10">SB</strain>
    </source>
</reference>
<accession>Q2LRG0</accession>
<dbReference type="GO" id="GO:0000155">
    <property type="term" value="F:phosphorelay sensor kinase activity"/>
    <property type="evidence" value="ECO:0007669"/>
    <property type="project" value="InterPro"/>
</dbReference>
<feature type="coiled-coil region" evidence="4">
    <location>
        <begin position="289"/>
        <end position="316"/>
    </location>
</feature>
<dbReference type="PANTHER" id="PTHR24421">
    <property type="entry name" value="NITRATE/NITRITE SENSOR PROTEIN NARX-RELATED"/>
    <property type="match status" value="1"/>
</dbReference>
<evidence type="ECO:0000256" key="1">
    <source>
        <dbReference type="ARBA" id="ARBA00022679"/>
    </source>
</evidence>
<dbReference type="Gene3D" id="3.30.450.20">
    <property type="entry name" value="PAS domain"/>
    <property type="match status" value="2"/>
</dbReference>
<evidence type="ECO:0000256" key="5">
    <source>
        <dbReference type="SAM" id="MobiDB-lite"/>
    </source>
</evidence>
<sequence length="519" mass="59613">MIEEGDKAEERDMEYPDSNSEMSEVQLLQTLSDLREKMAALEKERSEHLLEQDLYKTLANSSQVGVYILQDRKFQFVNPHIAEYAGYREEEMVGMESLSLIHPDDRLTARKNAIRMLKGQRFSPYEFRIITGDGRIKWIMETSTPIYYRGKRAVLGNSMNITGQKEARNRLEELEALESSILDAIPHAVVGLHNRRFIFANNAVQDVFGWLPEELIGRSVRLIYRNDADHDEIARRFYDSLEKQRTYSTEFPCRHKDGHEIICLMRASRIGERLTERRIVVTYEDITERKKAEKELEESREKMRNLSIHLQSVREEERTRIAREIHDELGQSLTAFKMDLSWLGKRMTSEKLLHDKIKAMSGLVDRTIESVHRISADLRPGLLDDLGLVAAMEWQAKEFSARSGIACEADLEAEDVPLDKEPATAVFRIFQETLTNVARHSNATKVFVRLETKGDKVILEVTDNGRGITQKQINDPKSFGIMGMRERALLWGGDVQVIGSRSRGTTVKVSIPLKSGEKE</sequence>
<dbReference type="SMART" id="SM00086">
    <property type="entry name" value="PAC"/>
    <property type="match status" value="2"/>
</dbReference>
<proteinExistence type="predicted"/>
<organism evidence="9 10">
    <name type="scientific">Syntrophus aciditrophicus (strain SB)</name>
    <dbReference type="NCBI Taxonomy" id="56780"/>
    <lineage>
        <taxon>Bacteria</taxon>
        <taxon>Pseudomonadati</taxon>
        <taxon>Thermodesulfobacteriota</taxon>
        <taxon>Syntrophia</taxon>
        <taxon>Syntrophales</taxon>
        <taxon>Syntrophaceae</taxon>
        <taxon>Syntrophus</taxon>
    </lineage>
</organism>
<dbReference type="GO" id="GO:0016020">
    <property type="term" value="C:membrane"/>
    <property type="evidence" value="ECO:0007669"/>
    <property type="project" value="InterPro"/>
</dbReference>
<dbReference type="InterPro" id="IPR001610">
    <property type="entry name" value="PAC"/>
</dbReference>
<dbReference type="CDD" id="cd16917">
    <property type="entry name" value="HATPase_UhpB-NarQ-NarX-like"/>
    <property type="match status" value="1"/>
</dbReference>
<dbReference type="PROSITE" id="PS50109">
    <property type="entry name" value="HIS_KIN"/>
    <property type="match status" value="1"/>
</dbReference>
<dbReference type="Pfam" id="PF07730">
    <property type="entry name" value="HisKA_3"/>
    <property type="match status" value="1"/>
</dbReference>
<evidence type="ECO:0000259" key="7">
    <source>
        <dbReference type="PROSITE" id="PS50112"/>
    </source>
</evidence>
<dbReference type="KEGG" id="sat:SYN_01954"/>
<dbReference type="PROSITE" id="PS50112">
    <property type="entry name" value="PAS"/>
    <property type="match status" value="2"/>
</dbReference>
<dbReference type="CDD" id="cd00130">
    <property type="entry name" value="PAS"/>
    <property type="match status" value="2"/>
</dbReference>
<evidence type="ECO:0000313" key="10">
    <source>
        <dbReference type="Proteomes" id="UP000001933"/>
    </source>
</evidence>
<dbReference type="InParanoid" id="Q2LRG0"/>
<feature type="domain" description="Histidine kinase" evidence="6">
    <location>
        <begin position="428"/>
        <end position="515"/>
    </location>
</feature>
<dbReference type="Proteomes" id="UP000001933">
    <property type="component" value="Chromosome"/>
</dbReference>
<dbReference type="EMBL" id="CP000252">
    <property type="protein sequence ID" value="ABC76667.1"/>
    <property type="molecule type" value="Genomic_DNA"/>
</dbReference>
<keyword evidence="2 9" id="KW-0418">Kinase</keyword>
<evidence type="ECO:0000256" key="3">
    <source>
        <dbReference type="ARBA" id="ARBA00023012"/>
    </source>
</evidence>
<dbReference type="InterPro" id="IPR011712">
    <property type="entry name" value="Sig_transdc_His_kin_sub3_dim/P"/>
</dbReference>
<dbReference type="InterPro" id="IPR050482">
    <property type="entry name" value="Sensor_HK_TwoCompSys"/>
</dbReference>
<dbReference type="InterPro" id="IPR005467">
    <property type="entry name" value="His_kinase_dom"/>
</dbReference>
<dbReference type="InterPro" id="IPR003594">
    <property type="entry name" value="HATPase_dom"/>
</dbReference>
<dbReference type="InterPro" id="IPR000014">
    <property type="entry name" value="PAS"/>
</dbReference>
<dbReference type="SMART" id="SM00387">
    <property type="entry name" value="HATPase_c"/>
    <property type="match status" value="1"/>
</dbReference>
<dbReference type="InterPro" id="IPR000700">
    <property type="entry name" value="PAS-assoc_C"/>
</dbReference>
<keyword evidence="3" id="KW-0902">Two-component regulatory system</keyword>
<dbReference type="Gene3D" id="3.30.565.10">
    <property type="entry name" value="Histidine kinase-like ATPase, C-terminal domain"/>
    <property type="match status" value="1"/>
</dbReference>
<dbReference type="STRING" id="56780.SYN_01954"/>
<dbReference type="SUPFAM" id="SSF55785">
    <property type="entry name" value="PYP-like sensor domain (PAS domain)"/>
    <property type="match status" value="2"/>
</dbReference>
<dbReference type="SMART" id="SM00091">
    <property type="entry name" value="PAS"/>
    <property type="match status" value="2"/>
</dbReference>
<feature type="compositionally biased region" description="Basic and acidic residues" evidence="5">
    <location>
        <begin position="1"/>
        <end position="14"/>
    </location>
</feature>
<gene>
    <name evidence="9" type="ORF">SYN_01954</name>
</gene>
<dbReference type="SUPFAM" id="SSF55874">
    <property type="entry name" value="ATPase domain of HSP90 chaperone/DNA topoisomerase II/histidine kinase"/>
    <property type="match status" value="1"/>
</dbReference>